<feature type="compositionally biased region" description="Acidic residues" evidence="1">
    <location>
        <begin position="159"/>
        <end position="177"/>
    </location>
</feature>
<dbReference type="EMBL" id="KL584980">
    <property type="protein sequence ID" value="KEQ85368.1"/>
    <property type="molecule type" value="Genomic_DNA"/>
</dbReference>
<organism evidence="2 3">
    <name type="scientific">Aureobasidium pullulans EXF-150</name>
    <dbReference type="NCBI Taxonomy" id="1043002"/>
    <lineage>
        <taxon>Eukaryota</taxon>
        <taxon>Fungi</taxon>
        <taxon>Dikarya</taxon>
        <taxon>Ascomycota</taxon>
        <taxon>Pezizomycotina</taxon>
        <taxon>Dothideomycetes</taxon>
        <taxon>Dothideomycetidae</taxon>
        <taxon>Dothideales</taxon>
        <taxon>Saccotheciaceae</taxon>
        <taxon>Aureobasidium</taxon>
    </lineage>
</organism>
<feature type="region of interest" description="Disordered" evidence="1">
    <location>
        <begin position="147"/>
        <end position="177"/>
    </location>
</feature>
<feature type="compositionally biased region" description="Low complexity" evidence="1">
    <location>
        <begin position="149"/>
        <end position="158"/>
    </location>
</feature>
<evidence type="ECO:0008006" key="4">
    <source>
        <dbReference type="Google" id="ProtNLM"/>
    </source>
</evidence>
<dbReference type="GeneID" id="40741591"/>
<evidence type="ECO:0000313" key="3">
    <source>
        <dbReference type="Proteomes" id="UP000030706"/>
    </source>
</evidence>
<dbReference type="OrthoDB" id="1875589at2759"/>
<accession>A0A074XIN7</accession>
<reference evidence="2 3" key="1">
    <citation type="journal article" date="2014" name="BMC Genomics">
        <title>Genome sequencing of four Aureobasidium pullulans varieties: biotechnological potential, stress tolerance, and description of new species.</title>
        <authorList>
            <person name="Gostin Ar C."/>
            <person name="Ohm R.A."/>
            <person name="Kogej T."/>
            <person name="Sonjak S."/>
            <person name="Turk M."/>
            <person name="Zajc J."/>
            <person name="Zalar P."/>
            <person name="Grube M."/>
            <person name="Sun H."/>
            <person name="Han J."/>
            <person name="Sharma A."/>
            <person name="Chiniquy J."/>
            <person name="Ngan C.Y."/>
            <person name="Lipzen A."/>
            <person name="Barry K."/>
            <person name="Grigoriev I.V."/>
            <person name="Gunde-Cimerman N."/>
        </authorList>
    </citation>
    <scope>NUCLEOTIDE SEQUENCE [LARGE SCALE GENOMIC DNA]</scope>
    <source>
        <strain evidence="2 3">EXF-150</strain>
    </source>
</reference>
<dbReference type="RefSeq" id="XP_029761555.1">
    <property type="nucleotide sequence ID" value="XM_029899285.1"/>
</dbReference>
<dbReference type="AlphaFoldDB" id="A0A074XIN7"/>
<gene>
    <name evidence="2" type="ORF">M438DRAFT_194175</name>
</gene>
<dbReference type="Proteomes" id="UP000030706">
    <property type="component" value="Unassembled WGS sequence"/>
</dbReference>
<proteinExistence type="predicted"/>
<keyword evidence="3" id="KW-1185">Reference proteome</keyword>
<protein>
    <recommendedName>
        <fullName evidence="4">F-box domain-containing protein</fullName>
    </recommendedName>
</protein>
<evidence type="ECO:0000256" key="1">
    <source>
        <dbReference type="SAM" id="MobiDB-lite"/>
    </source>
</evidence>
<dbReference type="HOGENOM" id="CLU_685084_0_0_1"/>
<name>A0A074XIN7_AURPU</name>
<sequence>MEGCALQPSQLSTPEEVSIGASRIVSFLHHESLSVRFHAVNNISSFNSKKKTKRDPTLSKFEQLPTELVHVIFQYCNNISLPLSSYVFARDLSYRNTYLRFAVDTLSKDDASDDKFADAAAVSRMLQCKWMTWDIFKDAIQEIHKRRLPPSCASSPSDSDTDESDDEDAEENQDEDEAQRLVVPVPNFSHPHNQPHLPYLTLSSSIQPPQSLLHEPWTTPKLEFLNYLIWSGCTIDWTSSSRGETATAGLATAISGHSHTAVALLCSPAINVVPDTTTLKIAVMDHGCNPSVVFYMLVAALRAHIVSRASGDSAPDINFRDPSLWHWVERVEKAGNRKGRWLKEVLRFAGDRMRASVWDEEAFEEFRRVGGREEDGVVRVDVPVVDLVVPEEEAEPAAAAAN</sequence>
<dbReference type="STRING" id="1043002.A0A074XIN7"/>
<evidence type="ECO:0000313" key="2">
    <source>
        <dbReference type="EMBL" id="KEQ85368.1"/>
    </source>
</evidence>